<name>R0ILP0_EXST2</name>
<dbReference type="Gene3D" id="3.40.50.10540">
    <property type="entry name" value="Crotonobetainyl-coa:carnitine coa-transferase, domain 1"/>
    <property type="match status" value="1"/>
</dbReference>
<dbReference type="InterPro" id="IPR003673">
    <property type="entry name" value="CoA-Trfase_fam_III"/>
</dbReference>
<dbReference type="PANTHER" id="PTHR48229">
    <property type="entry name" value="CAIB/BAIF FAMILY ENZYME (AFU_ORTHOLOGUE AFUA_1G05360)-RELATED"/>
    <property type="match status" value="1"/>
</dbReference>
<dbReference type="InterPro" id="IPR023606">
    <property type="entry name" value="CoA-Trfase_III_dom_1_sf"/>
</dbReference>
<dbReference type="GO" id="GO:0003824">
    <property type="term" value="F:catalytic activity"/>
    <property type="evidence" value="ECO:0007669"/>
    <property type="project" value="InterPro"/>
</dbReference>
<dbReference type="InterPro" id="IPR052985">
    <property type="entry name" value="CoA-trans_III_biosynth/detox"/>
</dbReference>
<comment type="similarity">
    <text evidence="1">Belongs to the CoA-transferase III family.</text>
</comment>
<evidence type="ECO:0000313" key="3">
    <source>
        <dbReference type="Proteomes" id="UP000016935"/>
    </source>
</evidence>
<proteinExistence type="inferred from homology"/>
<dbReference type="Proteomes" id="UP000016935">
    <property type="component" value="Unassembled WGS sequence"/>
</dbReference>
<dbReference type="RefSeq" id="XP_008026422.1">
    <property type="nucleotide sequence ID" value="XM_008028231.1"/>
</dbReference>
<dbReference type="STRING" id="671987.R0ILP0"/>
<organism evidence="2 3">
    <name type="scientific">Exserohilum turcicum (strain 28A)</name>
    <name type="common">Northern leaf blight fungus</name>
    <name type="synonym">Setosphaeria turcica</name>
    <dbReference type="NCBI Taxonomy" id="671987"/>
    <lineage>
        <taxon>Eukaryota</taxon>
        <taxon>Fungi</taxon>
        <taxon>Dikarya</taxon>
        <taxon>Ascomycota</taxon>
        <taxon>Pezizomycotina</taxon>
        <taxon>Dothideomycetes</taxon>
        <taxon>Pleosporomycetidae</taxon>
        <taxon>Pleosporales</taxon>
        <taxon>Pleosporineae</taxon>
        <taxon>Pleosporaceae</taxon>
        <taxon>Exserohilum</taxon>
    </lineage>
</organism>
<dbReference type="GeneID" id="19404562"/>
<evidence type="ECO:0000256" key="1">
    <source>
        <dbReference type="ARBA" id="ARBA00008383"/>
    </source>
</evidence>
<sequence>MCYSVQDESSRILHEVLLADPALGLSTPIIEAAKKVHFTGGSSKQFVPTPVKLTESSASLTALVAAAASAVAEARYGIGYQDIEVNTDVATLFLEAVLLPTINGRSFIESRELMAELSKMDLHDMTSPIRRFSTTIYQTKDGRWFHLHGSMNSDRTMDMMGVKMQDVTSQEAIQIYKEKVRQWDSHEIEKVANNEYRQAGVLCYTPDEFFESEHGKIMGNEPLWTAKPVLSPRKPWPSCSDSGNQYKPLQGIRVIDYSRVIAGPAISKILAVLGADVIRVSYSEIPEYAVTMVDMQTGKRDVDLNLKTPEGKATFSELLQGADVLVDGYRPGVLERIGFTPTSMRETNPSLIYLRENCYGFKGPLASRSGWQQISDCLVGLSHLQGQLLEVEYPVVPLFPNSDYQTGLVGATAVIQALMKRTTEDTTFDIDISLTQYNIWLYRLVAYSESQQKDLRAQDPEFHPHHCDDMPMLTQKTHMTLVKVYPQLVKPEYFWEMDGREWGIKDPIKILAPAFKFSKSKLEYMHPSGRRGRSKTAW</sequence>
<dbReference type="Pfam" id="PF02515">
    <property type="entry name" value="CoA_transf_3"/>
    <property type="match status" value="1"/>
</dbReference>
<keyword evidence="3" id="KW-1185">Reference proteome</keyword>
<dbReference type="AlphaFoldDB" id="R0ILP0"/>
<dbReference type="PANTHER" id="PTHR48229:SF1">
    <property type="entry name" value="ALPHA METHYLACYL-COA RACEMASE-RELATED"/>
    <property type="match status" value="1"/>
</dbReference>
<protein>
    <submittedName>
        <fullName evidence="2">Uncharacterized protein</fullName>
    </submittedName>
</protein>
<dbReference type="SUPFAM" id="SSF89796">
    <property type="entry name" value="CoA-transferase family III (CaiB/BaiF)"/>
    <property type="match status" value="2"/>
</dbReference>
<accession>R0ILP0</accession>
<reference evidence="2 3" key="2">
    <citation type="journal article" date="2013" name="PLoS Genet.">
        <title>Comparative genome structure, secondary metabolite, and effector coding capacity across Cochliobolus pathogens.</title>
        <authorList>
            <person name="Condon B.J."/>
            <person name="Leng Y."/>
            <person name="Wu D."/>
            <person name="Bushley K.E."/>
            <person name="Ohm R.A."/>
            <person name="Otillar R."/>
            <person name="Martin J."/>
            <person name="Schackwitz W."/>
            <person name="Grimwood J."/>
            <person name="MohdZainudin N."/>
            <person name="Xue C."/>
            <person name="Wang R."/>
            <person name="Manning V.A."/>
            <person name="Dhillon B."/>
            <person name="Tu Z.J."/>
            <person name="Steffenson B.J."/>
            <person name="Salamov A."/>
            <person name="Sun H."/>
            <person name="Lowry S."/>
            <person name="LaButti K."/>
            <person name="Han J."/>
            <person name="Copeland A."/>
            <person name="Lindquist E."/>
            <person name="Barry K."/>
            <person name="Schmutz J."/>
            <person name="Baker S.E."/>
            <person name="Ciuffetti L.M."/>
            <person name="Grigoriev I.V."/>
            <person name="Zhong S."/>
            <person name="Turgeon B.G."/>
        </authorList>
    </citation>
    <scope>NUCLEOTIDE SEQUENCE [LARGE SCALE GENOMIC DNA]</scope>
    <source>
        <strain evidence="3">28A</strain>
    </source>
</reference>
<dbReference type="HOGENOM" id="CLU_021588_1_1_1"/>
<dbReference type="EMBL" id="KB908626">
    <property type="protein sequence ID" value="EOA85980.1"/>
    <property type="molecule type" value="Genomic_DNA"/>
</dbReference>
<gene>
    <name evidence="2" type="ORF">SETTUDRAFT_39994</name>
</gene>
<dbReference type="OrthoDB" id="3691494at2759"/>
<evidence type="ECO:0000313" key="2">
    <source>
        <dbReference type="EMBL" id="EOA85980.1"/>
    </source>
</evidence>
<dbReference type="eggNOG" id="KOG3957">
    <property type="taxonomic scope" value="Eukaryota"/>
</dbReference>
<reference evidence="2 3" key="1">
    <citation type="journal article" date="2012" name="PLoS Pathog.">
        <title>Diverse lifestyles and strategies of plant pathogenesis encoded in the genomes of eighteen Dothideomycetes fungi.</title>
        <authorList>
            <person name="Ohm R.A."/>
            <person name="Feau N."/>
            <person name="Henrissat B."/>
            <person name="Schoch C.L."/>
            <person name="Horwitz B.A."/>
            <person name="Barry K.W."/>
            <person name="Condon B.J."/>
            <person name="Copeland A.C."/>
            <person name="Dhillon B."/>
            <person name="Glaser F."/>
            <person name="Hesse C.N."/>
            <person name="Kosti I."/>
            <person name="LaButti K."/>
            <person name="Lindquist E.A."/>
            <person name="Lucas S."/>
            <person name="Salamov A.A."/>
            <person name="Bradshaw R.E."/>
            <person name="Ciuffetti L."/>
            <person name="Hamelin R.C."/>
            <person name="Kema G.H.J."/>
            <person name="Lawrence C."/>
            <person name="Scott J.A."/>
            <person name="Spatafora J.W."/>
            <person name="Turgeon B.G."/>
            <person name="de Wit P.J.G.M."/>
            <person name="Zhong S."/>
            <person name="Goodwin S.B."/>
            <person name="Grigoriev I.V."/>
        </authorList>
    </citation>
    <scope>NUCLEOTIDE SEQUENCE [LARGE SCALE GENOMIC DNA]</scope>
    <source>
        <strain evidence="3">28A</strain>
    </source>
</reference>